<organism evidence="1">
    <name type="scientific">Faunusvirus sp</name>
    <dbReference type="NCBI Taxonomy" id="2487766"/>
    <lineage>
        <taxon>Viruses</taxon>
        <taxon>Varidnaviria</taxon>
        <taxon>Bamfordvirae</taxon>
        <taxon>Nucleocytoviricota</taxon>
        <taxon>Megaviricetes</taxon>
        <taxon>Imitervirales</taxon>
        <taxon>Mimiviridae</taxon>
    </lineage>
</organism>
<sequence length="168" mass="19695">MFAVRNLVCKRALSSTIIKRNIAIKLLGAHVKTINTAVISDRVCSWRKHTFNIKKTYIKDEPLADQICEFESCEIPFTPDRFTQLLINNLTVKINTLDHIPTKHSTYFVSVFSGYFGMQQIPFKFITGNDYYLHKCDSWMELEEFLKKIHARGEIHHNIGYTAYVRWF</sequence>
<evidence type="ECO:0000313" key="1">
    <source>
        <dbReference type="EMBL" id="AYV79356.1"/>
    </source>
</evidence>
<name>A0A3G4ZWS4_9VIRU</name>
<gene>
    <name evidence="1" type="ORF">Faunusvirus10_19</name>
</gene>
<accession>A0A3G4ZWS4</accession>
<dbReference type="EMBL" id="MK072141">
    <property type="protein sequence ID" value="AYV79356.1"/>
    <property type="molecule type" value="Genomic_DNA"/>
</dbReference>
<protein>
    <submittedName>
        <fullName evidence="1">Uncharacterized protein</fullName>
    </submittedName>
</protein>
<proteinExistence type="predicted"/>
<reference evidence="1" key="1">
    <citation type="submission" date="2018-10" db="EMBL/GenBank/DDBJ databases">
        <title>Hidden diversity of soil giant viruses.</title>
        <authorList>
            <person name="Schulz F."/>
            <person name="Alteio L."/>
            <person name="Goudeau D."/>
            <person name="Ryan E.M."/>
            <person name="Malmstrom R.R."/>
            <person name="Blanchard J."/>
            <person name="Woyke T."/>
        </authorList>
    </citation>
    <scope>NUCLEOTIDE SEQUENCE</scope>
    <source>
        <strain evidence="1">FNV1</strain>
    </source>
</reference>